<protein>
    <recommendedName>
        <fullName evidence="2">NAD(+) kinase</fullName>
        <ecNumber evidence="2">2.7.1.23</ecNumber>
    </recommendedName>
</protein>
<dbReference type="EC" id="2.7.1.23" evidence="2"/>
<keyword evidence="4" id="KW-0547">Nucleotide-binding</keyword>
<evidence type="ECO:0000313" key="12">
    <source>
        <dbReference type="EMBL" id="RQO95573.1"/>
    </source>
</evidence>
<feature type="region of interest" description="Disordered" evidence="11">
    <location>
        <begin position="1"/>
        <end position="32"/>
    </location>
</feature>
<evidence type="ECO:0000256" key="10">
    <source>
        <dbReference type="SAM" id="Coils"/>
    </source>
</evidence>
<dbReference type="AlphaFoldDB" id="A0A3N7FIB2"/>
<dbReference type="FunFam" id="2.60.200.30:FF:000006">
    <property type="entry name" value="probable NAD kinase 1"/>
    <property type="match status" value="1"/>
</dbReference>
<evidence type="ECO:0000313" key="13">
    <source>
        <dbReference type="Proteomes" id="UP000006729"/>
    </source>
</evidence>
<evidence type="ECO:0000256" key="5">
    <source>
        <dbReference type="ARBA" id="ARBA00022777"/>
    </source>
</evidence>
<keyword evidence="3" id="KW-0808">Transferase</keyword>
<organism evidence="12 13">
    <name type="scientific">Populus trichocarpa</name>
    <name type="common">Western balsam poplar</name>
    <name type="synonym">Populus balsamifera subsp. trichocarpa</name>
    <dbReference type="NCBI Taxonomy" id="3694"/>
    <lineage>
        <taxon>Eukaryota</taxon>
        <taxon>Viridiplantae</taxon>
        <taxon>Streptophyta</taxon>
        <taxon>Embryophyta</taxon>
        <taxon>Tracheophyta</taxon>
        <taxon>Spermatophyta</taxon>
        <taxon>Magnoliopsida</taxon>
        <taxon>eudicotyledons</taxon>
        <taxon>Gunneridae</taxon>
        <taxon>Pentapetalae</taxon>
        <taxon>rosids</taxon>
        <taxon>fabids</taxon>
        <taxon>Malpighiales</taxon>
        <taxon>Salicaceae</taxon>
        <taxon>Saliceae</taxon>
        <taxon>Populus</taxon>
    </lineage>
</organism>
<dbReference type="FunFam" id="3.40.50.10330:FF:000018">
    <property type="entry name" value="Probable NAD kinase 1"/>
    <property type="match status" value="1"/>
</dbReference>
<dbReference type="HAMAP" id="MF_00361">
    <property type="entry name" value="NAD_kinase"/>
    <property type="match status" value="1"/>
</dbReference>
<evidence type="ECO:0000256" key="6">
    <source>
        <dbReference type="ARBA" id="ARBA00022840"/>
    </source>
</evidence>
<dbReference type="Gramene" id="Potri.009G051500.3.v4.1">
    <property type="protein sequence ID" value="Potri.009G051500.3.v4.1"/>
    <property type="gene ID" value="Potri.009G051500.v4.1"/>
</dbReference>
<evidence type="ECO:0000256" key="9">
    <source>
        <dbReference type="ARBA" id="ARBA00047925"/>
    </source>
</evidence>
<dbReference type="InParanoid" id="A0A3N7FIB2"/>
<accession>A0A3N7FIB2</accession>
<evidence type="ECO:0000256" key="4">
    <source>
        <dbReference type="ARBA" id="ARBA00022741"/>
    </source>
</evidence>
<proteinExistence type="inferred from homology"/>
<keyword evidence="7" id="KW-0521">NADP</keyword>
<keyword evidence="13" id="KW-1185">Reference proteome</keyword>
<feature type="compositionally biased region" description="Low complexity" evidence="11">
    <location>
        <begin position="18"/>
        <end position="31"/>
    </location>
</feature>
<dbReference type="GO" id="GO:0003951">
    <property type="term" value="F:NAD+ kinase activity"/>
    <property type="evidence" value="ECO:0000318"/>
    <property type="project" value="GO_Central"/>
</dbReference>
<dbReference type="SUPFAM" id="SSF111331">
    <property type="entry name" value="NAD kinase/diacylglycerol kinase-like"/>
    <property type="match status" value="1"/>
</dbReference>
<keyword evidence="5" id="KW-0418">Kinase</keyword>
<dbReference type="FunCoup" id="A0A3N7FIB2">
    <property type="interactions" value="3273"/>
</dbReference>
<comment type="similarity">
    <text evidence="1">Belongs to the NAD kinase family.</text>
</comment>
<evidence type="ECO:0000256" key="1">
    <source>
        <dbReference type="ARBA" id="ARBA00010995"/>
    </source>
</evidence>
<dbReference type="GO" id="GO:0006741">
    <property type="term" value="P:NADP+ biosynthetic process"/>
    <property type="evidence" value="ECO:0000318"/>
    <property type="project" value="GO_Central"/>
</dbReference>
<dbReference type="Proteomes" id="UP000006729">
    <property type="component" value="Chromosome 9"/>
</dbReference>
<evidence type="ECO:0000256" key="7">
    <source>
        <dbReference type="ARBA" id="ARBA00022857"/>
    </source>
</evidence>
<dbReference type="GO" id="GO:0019674">
    <property type="term" value="P:NAD+ metabolic process"/>
    <property type="evidence" value="ECO:0007669"/>
    <property type="project" value="InterPro"/>
</dbReference>
<dbReference type="Pfam" id="PF01513">
    <property type="entry name" value="NAD_kinase"/>
    <property type="match status" value="1"/>
</dbReference>
<dbReference type="OMA" id="GSMTHPS"/>
<evidence type="ECO:0000256" key="2">
    <source>
        <dbReference type="ARBA" id="ARBA00012120"/>
    </source>
</evidence>
<dbReference type="Gene3D" id="3.40.50.10330">
    <property type="entry name" value="Probable inorganic polyphosphate/atp-NAD kinase, domain 1"/>
    <property type="match status" value="1"/>
</dbReference>
<dbReference type="InterPro" id="IPR017438">
    <property type="entry name" value="ATP-NAD_kinase_N"/>
</dbReference>
<sequence>MAPSKLNSTDPHENGDASFSSSQPDNGSSDSLTLFHSEKAVQELLQQTPIQQTDDHLIEFSEALRTVAKALRRAAEGKASAQAEAAEWKRRFELERARNQQLERKGNNICEMLQSWWTQTSIYNARGMIRLMLPCLVCWEVWEERNRRVSEGKSPGECNADIDAQRVENSTNQPMLRNETIEQSENCSTNGLCSHEILHDGGTDSQAKAVPNRIMRKASFKLSWRCKGDISDQHKHDIVSFERGNITAAGRSSKQISLKWESDPQTVLIMTKPNSTSVRILCAEMVRWLKDHKKLNIYVEPRVMGELLSESSYFNFVHTWKDEKEVLSLHTKVDLVVTLGGDGTVLWAASMFKGPVPPIVPFSLGSLGFMTPFYSEHYRDCLDSVLRGPISITLRHRLQCYVIRDAAKNEYEMEEPILVLNEVTIDRGISSFLTNLECYCDNSFVTCVQGDGLILSTTSGSTAYSLAAGGSMVHPQVPGILFTPICPHSLSFRPLILPEHVTIRVQVPFNSRSPAWASFDGKDRKQLAAGDALVCSMAPWPVPTACQIDSTNDFLRSIHDGLHWNLRKTQSFDGPRDL</sequence>
<name>A0A3N7FIB2_POPTR</name>
<evidence type="ECO:0000256" key="8">
    <source>
        <dbReference type="ARBA" id="ARBA00023027"/>
    </source>
</evidence>
<evidence type="ECO:0000256" key="3">
    <source>
        <dbReference type="ARBA" id="ARBA00022679"/>
    </source>
</evidence>
<dbReference type="InterPro" id="IPR017437">
    <property type="entry name" value="ATP-NAD_kinase_PpnK-typ_C"/>
</dbReference>
<evidence type="ECO:0000256" key="11">
    <source>
        <dbReference type="SAM" id="MobiDB-lite"/>
    </source>
</evidence>
<keyword evidence="10" id="KW-0175">Coiled coil</keyword>
<feature type="coiled-coil region" evidence="10">
    <location>
        <begin position="71"/>
        <end position="105"/>
    </location>
</feature>
<dbReference type="EMBL" id="CM009298">
    <property type="protein sequence ID" value="RQO95573.1"/>
    <property type="molecule type" value="Genomic_DNA"/>
</dbReference>
<reference evidence="12 13" key="1">
    <citation type="journal article" date="2006" name="Science">
        <title>The genome of black cottonwood, Populus trichocarpa (Torr. &amp; Gray).</title>
        <authorList>
            <person name="Tuskan G.A."/>
            <person name="Difazio S."/>
            <person name="Jansson S."/>
            <person name="Bohlmann J."/>
            <person name="Grigoriev I."/>
            <person name="Hellsten U."/>
            <person name="Putnam N."/>
            <person name="Ralph S."/>
            <person name="Rombauts S."/>
            <person name="Salamov A."/>
            <person name="Schein J."/>
            <person name="Sterck L."/>
            <person name="Aerts A."/>
            <person name="Bhalerao R.R."/>
            <person name="Bhalerao R.P."/>
            <person name="Blaudez D."/>
            <person name="Boerjan W."/>
            <person name="Brun A."/>
            <person name="Brunner A."/>
            <person name="Busov V."/>
            <person name="Campbell M."/>
            <person name="Carlson J."/>
            <person name="Chalot M."/>
            <person name="Chapman J."/>
            <person name="Chen G.L."/>
            <person name="Cooper D."/>
            <person name="Coutinho P.M."/>
            <person name="Couturier J."/>
            <person name="Covert S."/>
            <person name="Cronk Q."/>
            <person name="Cunningham R."/>
            <person name="Davis J."/>
            <person name="Degroeve S."/>
            <person name="Dejardin A."/>
            <person name="Depamphilis C."/>
            <person name="Detter J."/>
            <person name="Dirks B."/>
            <person name="Dubchak I."/>
            <person name="Duplessis S."/>
            <person name="Ehlting J."/>
            <person name="Ellis B."/>
            <person name="Gendler K."/>
            <person name="Goodstein D."/>
            <person name="Gribskov M."/>
            <person name="Grimwood J."/>
            <person name="Groover A."/>
            <person name="Gunter L."/>
            <person name="Hamberger B."/>
            <person name="Heinze B."/>
            <person name="Helariutta Y."/>
            <person name="Henrissat B."/>
            <person name="Holligan D."/>
            <person name="Holt R."/>
            <person name="Huang W."/>
            <person name="Islam-Faridi N."/>
            <person name="Jones S."/>
            <person name="Jones-Rhoades M."/>
            <person name="Jorgensen R."/>
            <person name="Joshi C."/>
            <person name="Kangasjarvi J."/>
            <person name="Karlsson J."/>
            <person name="Kelleher C."/>
            <person name="Kirkpatrick R."/>
            <person name="Kirst M."/>
            <person name="Kohler A."/>
            <person name="Kalluri U."/>
            <person name="Larimer F."/>
            <person name="Leebens-Mack J."/>
            <person name="Leple J.C."/>
            <person name="Locascio P."/>
            <person name="Lou Y."/>
            <person name="Lucas S."/>
            <person name="Martin F."/>
            <person name="Montanini B."/>
            <person name="Napoli C."/>
            <person name="Nelson D.R."/>
            <person name="Nelson C."/>
            <person name="Nieminen K."/>
            <person name="Nilsson O."/>
            <person name="Pereda V."/>
            <person name="Peter G."/>
            <person name="Philippe R."/>
            <person name="Pilate G."/>
            <person name="Poliakov A."/>
            <person name="Razumovskaya J."/>
            <person name="Richardson P."/>
            <person name="Rinaldi C."/>
            <person name="Ritland K."/>
            <person name="Rouze P."/>
            <person name="Ryaboy D."/>
            <person name="Schmutz J."/>
            <person name="Schrader J."/>
            <person name="Segerman B."/>
            <person name="Shin H."/>
            <person name="Siddiqui A."/>
            <person name="Sterky F."/>
            <person name="Terry A."/>
            <person name="Tsai C.J."/>
            <person name="Uberbacher E."/>
            <person name="Unneberg P."/>
            <person name="Vahala J."/>
            <person name="Wall K."/>
            <person name="Wessler S."/>
            <person name="Yang G."/>
            <person name="Yin T."/>
            <person name="Douglas C."/>
            <person name="Marra M."/>
            <person name="Sandberg G."/>
            <person name="Van de Peer Y."/>
            <person name="Rokhsar D."/>
        </authorList>
    </citation>
    <scope>NUCLEOTIDE SEQUENCE [LARGE SCALE GENOMIC DNA]</scope>
    <source>
        <strain evidence="13">cv. Nisqually</strain>
    </source>
</reference>
<dbReference type="PANTHER" id="PTHR20275">
    <property type="entry name" value="NAD KINASE"/>
    <property type="match status" value="1"/>
</dbReference>
<dbReference type="SMR" id="A0A3N7FIB2"/>
<comment type="catalytic activity">
    <reaction evidence="9">
        <text>NAD(+) + ATP = ADP + NADP(+) + H(+)</text>
        <dbReference type="Rhea" id="RHEA:18629"/>
        <dbReference type="ChEBI" id="CHEBI:15378"/>
        <dbReference type="ChEBI" id="CHEBI:30616"/>
        <dbReference type="ChEBI" id="CHEBI:57540"/>
        <dbReference type="ChEBI" id="CHEBI:58349"/>
        <dbReference type="ChEBI" id="CHEBI:456216"/>
        <dbReference type="EC" id="2.7.1.23"/>
    </reaction>
</comment>
<dbReference type="Pfam" id="PF20143">
    <property type="entry name" value="NAD_kinase_C"/>
    <property type="match status" value="1"/>
</dbReference>
<keyword evidence="6" id="KW-0067">ATP-binding</keyword>
<dbReference type="STRING" id="3694.A0A3N7FIB2"/>
<dbReference type="PANTHER" id="PTHR20275:SF0">
    <property type="entry name" value="NAD KINASE"/>
    <property type="match status" value="1"/>
</dbReference>
<dbReference type="InterPro" id="IPR002504">
    <property type="entry name" value="NADK"/>
</dbReference>
<dbReference type="InterPro" id="IPR016064">
    <property type="entry name" value="NAD/diacylglycerol_kinase_sf"/>
</dbReference>
<dbReference type="GO" id="GO:0005524">
    <property type="term" value="F:ATP binding"/>
    <property type="evidence" value="ECO:0007669"/>
    <property type="project" value="UniProtKB-KW"/>
</dbReference>
<dbReference type="Gene3D" id="2.60.200.30">
    <property type="entry name" value="Probable inorganic polyphosphate/atp-NAD kinase, domain 2"/>
    <property type="match status" value="1"/>
</dbReference>
<keyword evidence="8" id="KW-0520">NAD</keyword>
<gene>
    <name evidence="12" type="ORF">POPTR_009G051500</name>
</gene>